<reference evidence="3 4" key="1">
    <citation type="submission" date="2018-06" db="EMBL/GenBank/DDBJ databases">
        <title>Genomic Encyclopedia of Type Strains, Phase IV (KMG-IV): sequencing the most valuable type-strain genomes for metagenomic binning, comparative biology and taxonomic classification.</title>
        <authorList>
            <person name="Goeker M."/>
        </authorList>
    </citation>
    <scope>NUCLEOTIDE SEQUENCE [LARGE SCALE GENOMIC DNA]</scope>
    <source>
        <strain evidence="3 4">DSM 24875</strain>
    </source>
</reference>
<feature type="transmembrane region" description="Helical" evidence="2">
    <location>
        <begin position="169"/>
        <end position="190"/>
    </location>
</feature>
<sequence length="607" mass="66780">MSEANGLRIPERILLVLLTLYALGMIAPDFARLVRPLGSFGLTTNADGLIYDVRSPFETEADSPAYRAGLRVGERLDLWAMRCVPVDTERCASNLALWGGVVYAVPGRRATLTIAAEAGRPAREVDLTAVPGPRSIAADIAFALAQVAAVLVVLGAAWLVWIRPGPMTWGFFVYVLYFNPGLSFQTTAWLQQWPPALMAQAVVSNVLQAAAYAGLLLFALRAPVDRAEGRWRRVQRALPAFFGVALAIELASLASLFGFRSEYATRLSLLLGFAVSAAAIAILLARRADLSPRDYQRIRWVIWGCLIGLPATLIGEIWRETSLPDSLFGAGAATDELASLLYLVNGVLCLFVVEAVRRPTVVSVWIPLRRATILGLLLSLPVFLIHESFGTVHEWAELPEWAWLLLATVLVFALSRLHEWMTEWAERILDSDFRRAERRLEEVGREIARAESLDEIERLLVEEPAKTLKLASAAVFRREEDGEGGRMRRQRSVGWGASDAEFLAEGEPPLPAPPPSGPFSMAGRRAGLPDDLARPIFGVPIANARRRFAVVLYSGHEAGTDLHESERDLLGALARDAETAYGQVERELLQQRIERLEGQLREAAGRA</sequence>
<feature type="transmembrane region" description="Helical" evidence="2">
    <location>
        <begin position="401"/>
        <end position="417"/>
    </location>
</feature>
<evidence type="ECO:0000313" key="4">
    <source>
        <dbReference type="Proteomes" id="UP000253529"/>
    </source>
</evidence>
<feature type="transmembrane region" description="Helical" evidence="2">
    <location>
        <begin position="297"/>
        <end position="318"/>
    </location>
</feature>
<dbReference type="AlphaFoldDB" id="A0A366FEZ2"/>
<feature type="transmembrane region" description="Helical" evidence="2">
    <location>
        <begin position="368"/>
        <end position="389"/>
    </location>
</feature>
<evidence type="ECO:0000256" key="1">
    <source>
        <dbReference type="SAM" id="MobiDB-lite"/>
    </source>
</evidence>
<proteinExistence type="predicted"/>
<feature type="region of interest" description="Disordered" evidence="1">
    <location>
        <begin position="503"/>
        <end position="525"/>
    </location>
</feature>
<feature type="transmembrane region" description="Helical" evidence="2">
    <location>
        <begin position="338"/>
        <end position="356"/>
    </location>
</feature>
<comment type="caution">
    <text evidence="3">The sequence shown here is derived from an EMBL/GenBank/DDBJ whole genome shotgun (WGS) entry which is preliminary data.</text>
</comment>
<feature type="transmembrane region" description="Helical" evidence="2">
    <location>
        <begin position="12"/>
        <end position="31"/>
    </location>
</feature>
<feature type="transmembrane region" description="Helical" evidence="2">
    <location>
        <begin position="196"/>
        <end position="220"/>
    </location>
</feature>
<keyword evidence="2" id="KW-0812">Transmembrane</keyword>
<protein>
    <recommendedName>
        <fullName evidence="5">GAF domain-containing protein</fullName>
    </recommendedName>
</protein>
<dbReference type="Proteomes" id="UP000253529">
    <property type="component" value="Unassembled WGS sequence"/>
</dbReference>
<keyword evidence="4" id="KW-1185">Reference proteome</keyword>
<feature type="compositionally biased region" description="Pro residues" evidence="1">
    <location>
        <begin position="508"/>
        <end position="517"/>
    </location>
</feature>
<organism evidence="3 4">
    <name type="scientific">Roseiarcus fermentans</name>
    <dbReference type="NCBI Taxonomy" id="1473586"/>
    <lineage>
        <taxon>Bacteria</taxon>
        <taxon>Pseudomonadati</taxon>
        <taxon>Pseudomonadota</taxon>
        <taxon>Alphaproteobacteria</taxon>
        <taxon>Hyphomicrobiales</taxon>
        <taxon>Roseiarcaceae</taxon>
        <taxon>Roseiarcus</taxon>
    </lineage>
</organism>
<accession>A0A366FEZ2</accession>
<dbReference type="EMBL" id="QNRK01000014">
    <property type="protein sequence ID" value="RBP12295.1"/>
    <property type="molecule type" value="Genomic_DNA"/>
</dbReference>
<feature type="transmembrane region" description="Helical" evidence="2">
    <location>
        <begin position="265"/>
        <end position="285"/>
    </location>
</feature>
<dbReference type="RefSeq" id="WP_113889926.1">
    <property type="nucleotide sequence ID" value="NZ_QNRK01000014.1"/>
</dbReference>
<evidence type="ECO:0008006" key="5">
    <source>
        <dbReference type="Google" id="ProtNLM"/>
    </source>
</evidence>
<evidence type="ECO:0000313" key="3">
    <source>
        <dbReference type="EMBL" id="RBP12295.1"/>
    </source>
</evidence>
<feature type="transmembrane region" description="Helical" evidence="2">
    <location>
        <begin position="140"/>
        <end position="162"/>
    </location>
</feature>
<dbReference type="OrthoDB" id="7927986at2"/>
<gene>
    <name evidence="3" type="ORF">DFR50_114125</name>
</gene>
<keyword evidence="2" id="KW-1133">Transmembrane helix</keyword>
<feature type="transmembrane region" description="Helical" evidence="2">
    <location>
        <begin position="240"/>
        <end position="259"/>
    </location>
</feature>
<name>A0A366FEZ2_9HYPH</name>
<evidence type="ECO:0000256" key="2">
    <source>
        <dbReference type="SAM" id="Phobius"/>
    </source>
</evidence>
<keyword evidence="2" id="KW-0472">Membrane</keyword>